<organism evidence="1 2">
    <name type="scientific">Aphis craccivora</name>
    <name type="common">Cowpea aphid</name>
    <dbReference type="NCBI Taxonomy" id="307492"/>
    <lineage>
        <taxon>Eukaryota</taxon>
        <taxon>Metazoa</taxon>
        <taxon>Ecdysozoa</taxon>
        <taxon>Arthropoda</taxon>
        <taxon>Hexapoda</taxon>
        <taxon>Insecta</taxon>
        <taxon>Pterygota</taxon>
        <taxon>Neoptera</taxon>
        <taxon>Paraneoptera</taxon>
        <taxon>Hemiptera</taxon>
        <taxon>Sternorrhyncha</taxon>
        <taxon>Aphidomorpha</taxon>
        <taxon>Aphidoidea</taxon>
        <taxon>Aphididae</taxon>
        <taxon>Aphidini</taxon>
        <taxon>Aphis</taxon>
        <taxon>Aphis</taxon>
    </lineage>
</organism>
<comment type="caution">
    <text evidence="1">The sequence shown here is derived from an EMBL/GenBank/DDBJ whole genome shotgun (WGS) entry which is preliminary data.</text>
</comment>
<keyword evidence="2" id="KW-1185">Reference proteome</keyword>
<evidence type="ECO:0000313" key="2">
    <source>
        <dbReference type="Proteomes" id="UP000478052"/>
    </source>
</evidence>
<proteinExistence type="predicted"/>
<dbReference type="AlphaFoldDB" id="A0A6G0VIL2"/>
<sequence length="185" mass="20877">MSSDRSKRRKVRNELNHIKCLYSNSTNEPHESIVVIENCEKESNKSNDSHSPITADLNPNPQIVDSFFDKTEVLAQEKLSIIEEQNVPLISANFENKLNSCFEKDLAVWAVDCNVPQSTVNSLLHLMKMYDSINTKTLPRDCRTLLATPQSIGTKLRCVAPGMYYHFGLSTGILRFASSKLSEIQ</sequence>
<dbReference type="EMBL" id="VUJU01017125">
    <property type="protein sequence ID" value="KAF0685309.1"/>
    <property type="molecule type" value="Genomic_DNA"/>
</dbReference>
<accession>A0A6G0VIL2</accession>
<dbReference type="Proteomes" id="UP000478052">
    <property type="component" value="Unassembled WGS sequence"/>
</dbReference>
<gene>
    <name evidence="1" type="ORF">FWK35_00038731</name>
</gene>
<protein>
    <submittedName>
        <fullName evidence="1">Uncharacterized protein</fullName>
    </submittedName>
</protein>
<feature type="non-terminal residue" evidence="1">
    <location>
        <position position="185"/>
    </location>
</feature>
<evidence type="ECO:0000313" key="1">
    <source>
        <dbReference type="EMBL" id="KAF0685309.1"/>
    </source>
</evidence>
<name>A0A6G0VIL2_APHCR</name>
<reference evidence="1 2" key="1">
    <citation type="submission" date="2019-08" db="EMBL/GenBank/DDBJ databases">
        <title>Whole genome of Aphis craccivora.</title>
        <authorList>
            <person name="Voronova N.V."/>
            <person name="Shulinski R.S."/>
            <person name="Bandarenka Y.V."/>
            <person name="Zhorov D.G."/>
            <person name="Warner D."/>
        </authorList>
    </citation>
    <scope>NUCLEOTIDE SEQUENCE [LARGE SCALE GENOMIC DNA]</scope>
    <source>
        <strain evidence="1">180601</strain>
        <tissue evidence="1">Whole Body</tissue>
    </source>
</reference>